<evidence type="ECO:0000259" key="2">
    <source>
        <dbReference type="Pfam" id="PF01882"/>
    </source>
</evidence>
<keyword evidence="1" id="KW-0472">Membrane</keyword>
<keyword evidence="1" id="KW-1133">Transmembrane helix</keyword>
<comment type="caution">
    <text evidence="3">The sequence shown here is derived from an EMBL/GenBank/DDBJ whole genome shotgun (WGS) entry which is preliminary data.</text>
</comment>
<dbReference type="Pfam" id="PF01882">
    <property type="entry name" value="DUF58"/>
    <property type="match status" value="1"/>
</dbReference>
<keyword evidence="1" id="KW-0812">Transmembrane</keyword>
<evidence type="ECO:0000313" key="4">
    <source>
        <dbReference type="Proteomes" id="UP001187221"/>
    </source>
</evidence>
<feature type="transmembrane region" description="Helical" evidence="1">
    <location>
        <begin position="20"/>
        <end position="37"/>
    </location>
</feature>
<protein>
    <submittedName>
        <fullName evidence="3">DUF58 domain-containing protein</fullName>
    </submittedName>
</protein>
<feature type="transmembrane region" description="Helical" evidence="1">
    <location>
        <begin position="44"/>
        <end position="64"/>
    </location>
</feature>
<dbReference type="InterPro" id="IPR002881">
    <property type="entry name" value="DUF58"/>
</dbReference>
<organism evidence="3 4">
    <name type="scientific">Novosphingobium pituita</name>
    <dbReference type="NCBI Taxonomy" id="3056842"/>
    <lineage>
        <taxon>Bacteria</taxon>
        <taxon>Pseudomonadati</taxon>
        <taxon>Pseudomonadota</taxon>
        <taxon>Alphaproteobacteria</taxon>
        <taxon>Sphingomonadales</taxon>
        <taxon>Sphingomonadaceae</taxon>
        <taxon>Novosphingobium</taxon>
    </lineage>
</organism>
<evidence type="ECO:0000313" key="3">
    <source>
        <dbReference type="EMBL" id="GMM61624.1"/>
    </source>
</evidence>
<evidence type="ECO:0000256" key="1">
    <source>
        <dbReference type="SAM" id="Phobius"/>
    </source>
</evidence>
<dbReference type="EMBL" id="BTFW01000001">
    <property type="protein sequence ID" value="GMM61624.1"/>
    <property type="molecule type" value="Genomic_DNA"/>
</dbReference>
<feature type="domain" description="DUF58" evidence="2">
    <location>
        <begin position="217"/>
        <end position="385"/>
    </location>
</feature>
<sequence>MRLFSLPSGLVPPVYPTGRAVALLVVLAPLGLLLAALAPQGWALAPAAGGVVLLLALLDGLLAGPVRVERVDVPGDAEVGQDLVLGAAVEAGPRARDVQALLALDARLAPGGRVALESIGESVGKSIAGGPSWRGRASVRPVRRGPAMVEALWLRWTGPLGLGHRQAVQRLDEPVHVWPDIAPVRSPALQMFLRDAAFGLIARRIRGEGTEFEALADYEPGMDRRRIDWRSSARHGRLFAKEFETERNNQIVFAFDCGQAMSEPIAGLARLDRAMTAALTTAWVALKAFDRVAVFGFAARPLALSPFVGAPRDFAQLQRSAAALDYHMQEPNFTFAMATLATRLQRRSLIVVFSDFTDPTGAQIMVESLGRLLERHRVLFVVMADADLAGFAHAPPRDLDTMARAVTAQALLRQRALVLQQLRQMGVNVVEAPHERIGTALLDAYLAIKREGSLG</sequence>
<reference evidence="3 4" key="1">
    <citation type="submission" date="2023-06" db="EMBL/GenBank/DDBJ databases">
        <title>Draft genome sequence of Novosphingobium sp. strain IK01.</title>
        <authorList>
            <person name="Hatamoto M."/>
            <person name="Ikarashi T."/>
            <person name="Yamaguchi T."/>
        </authorList>
    </citation>
    <scope>NUCLEOTIDE SEQUENCE [LARGE SCALE GENOMIC DNA]</scope>
    <source>
        <strain evidence="3 4">IK01</strain>
    </source>
</reference>
<dbReference type="Proteomes" id="UP001187221">
    <property type="component" value="Unassembled WGS sequence"/>
</dbReference>
<accession>A0ABQ6PAI8</accession>
<dbReference type="CDD" id="cd00198">
    <property type="entry name" value="vWFA"/>
    <property type="match status" value="1"/>
</dbReference>
<name>A0ABQ6PAI8_9SPHN</name>
<keyword evidence="4" id="KW-1185">Reference proteome</keyword>
<gene>
    <name evidence="3" type="ORF">NUTIK01_24010</name>
</gene>
<dbReference type="PANTHER" id="PTHR33608:SF3">
    <property type="entry name" value="SLR2013 PROTEIN"/>
    <property type="match status" value="1"/>
</dbReference>
<dbReference type="RefSeq" id="WP_317975290.1">
    <property type="nucleotide sequence ID" value="NZ_BTFW01000001.1"/>
</dbReference>
<proteinExistence type="predicted"/>
<dbReference type="InterPro" id="IPR036465">
    <property type="entry name" value="vWFA_dom_sf"/>
</dbReference>
<dbReference type="SUPFAM" id="SSF53300">
    <property type="entry name" value="vWA-like"/>
    <property type="match status" value="1"/>
</dbReference>
<dbReference type="PANTHER" id="PTHR33608">
    <property type="entry name" value="BLL2464 PROTEIN"/>
    <property type="match status" value="1"/>
</dbReference>